<dbReference type="GO" id="GO:0042597">
    <property type="term" value="C:periplasmic space"/>
    <property type="evidence" value="ECO:0007669"/>
    <property type="project" value="InterPro"/>
</dbReference>
<dbReference type="GO" id="GO:0004553">
    <property type="term" value="F:hydrolase activity, hydrolyzing O-glycosyl compounds"/>
    <property type="evidence" value="ECO:0007669"/>
    <property type="project" value="InterPro"/>
</dbReference>
<proteinExistence type="inferred from homology"/>
<keyword evidence="2" id="KW-0732">Signal</keyword>
<sequence length="727" mass="81538">MLKQRKTQVWLGLAALGALAVGAVIPLMKWSGHWHQRSPIAALTAADGSTKRPVSAFKALPPAQRTKALEAIVRGKESPERSRARYLLAAELLEQGQGKKALEPLRELENSYPVLAANVLKHRAKAYEQMGDRANVQGTWQQLIKDYPKNPVAAEALVALERDNPRYGDQAIAQFPAHPSTIALVQQRLKQNPKQPQLLMLIAKHALYAQNYLDVLDALTSHYAAQLQPKDWEAIAFGYWEKQLYGKAGAAYARAPYTPLNAYRIGRGLQLGEKGGATQAYQRVVQAFPNASETALALLRLAKLVEPGQAVSYLDLVAQRFPAKAGEALLEKAKLLEQQNSLKFAAAVRQVLLTRYSQSDAAAELRWSLAQERGAANDAESARVWAESLTIHNPNSEQAPEATYWSGKWAEQLGKQKEAKTAYEQVLAKYPQSYYAWRSASRLGWEVGDFNSVRQLKPAVTRPTSRPDLPVGSTALKELFQLGQDRDAWKLWQVEFQDPMQPSVAQQFTDGVMRLSVGDYLDGIFMVSFLQERDKPEEQEQYRSLKRKASYWQALYPFPFLEPIETWSQERQLNPLLVTALIRQESRFMPGIRSSVGATGLMQVMPDTGAWIAKQIKLKEYQLNDPDDNIKLGTWYLDYTHQEYSGNSMLAIASYNAGPGAVGGWVAKAGQQDPDVFVENIPYKETKGYVKSVFENYWNYLRLYNPEISQKLTQVSQEHPAETVPNS</sequence>
<evidence type="ECO:0000313" key="4">
    <source>
        <dbReference type="EMBL" id="PSB32646.1"/>
    </source>
</evidence>
<dbReference type="AlphaFoldDB" id="A0A2T1EIR9"/>
<dbReference type="Proteomes" id="UP000239576">
    <property type="component" value="Unassembled WGS sequence"/>
</dbReference>
<dbReference type="GO" id="GO:0016020">
    <property type="term" value="C:membrane"/>
    <property type="evidence" value="ECO:0007669"/>
    <property type="project" value="InterPro"/>
</dbReference>
<comment type="caution">
    <text evidence="4">The sequence shown here is derived from an EMBL/GenBank/DDBJ whole genome shotgun (WGS) entry which is preliminary data.</text>
</comment>
<dbReference type="InterPro" id="IPR023346">
    <property type="entry name" value="Lysozyme-like_dom_sf"/>
</dbReference>
<dbReference type="RefSeq" id="WP_106255253.1">
    <property type="nucleotide sequence ID" value="NZ_CAWNSW010000014.1"/>
</dbReference>
<dbReference type="Gene3D" id="1.25.40.10">
    <property type="entry name" value="Tetratricopeptide repeat domain"/>
    <property type="match status" value="3"/>
</dbReference>
<comment type="similarity">
    <text evidence="1">Belongs to the transglycosylase Slt family.</text>
</comment>
<accession>A0A2T1EIR9</accession>
<dbReference type="SUPFAM" id="SSF48452">
    <property type="entry name" value="TPR-like"/>
    <property type="match status" value="1"/>
</dbReference>
<feature type="domain" description="Transglycosylase SLT" evidence="3">
    <location>
        <begin position="563"/>
        <end position="675"/>
    </location>
</feature>
<dbReference type="CDD" id="cd13401">
    <property type="entry name" value="Slt70-like"/>
    <property type="match status" value="1"/>
</dbReference>
<organism evidence="4 5">
    <name type="scientific">Stenomitos frigidus ULC18</name>
    <dbReference type="NCBI Taxonomy" id="2107698"/>
    <lineage>
        <taxon>Bacteria</taxon>
        <taxon>Bacillati</taxon>
        <taxon>Cyanobacteriota</taxon>
        <taxon>Cyanophyceae</taxon>
        <taxon>Leptolyngbyales</taxon>
        <taxon>Leptolyngbyaceae</taxon>
        <taxon>Stenomitos</taxon>
    </lineage>
</organism>
<dbReference type="InterPro" id="IPR000189">
    <property type="entry name" value="Transglyc_AS"/>
</dbReference>
<evidence type="ECO:0000256" key="1">
    <source>
        <dbReference type="ARBA" id="ARBA00007734"/>
    </source>
</evidence>
<dbReference type="GO" id="GO:0008933">
    <property type="term" value="F:peptidoglycan lytic transglycosylase activity"/>
    <property type="evidence" value="ECO:0007669"/>
    <property type="project" value="InterPro"/>
</dbReference>
<dbReference type="PANTHER" id="PTHR37423:SF5">
    <property type="entry name" value="SOLUBLE LYTIC MUREIN TRANSGLYCOSYLASE"/>
    <property type="match status" value="1"/>
</dbReference>
<evidence type="ECO:0000313" key="5">
    <source>
        <dbReference type="Proteomes" id="UP000239576"/>
    </source>
</evidence>
<dbReference type="Pfam" id="PF01464">
    <property type="entry name" value="SLT"/>
    <property type="match status" value="1"/>
</dbReference>
<reference evidence="5" key="1">
    <citation type="submission" date="2018-02" db="EMBL/GenBank/DDBJ databases">
        <authorList>
            <person name="Moore K."/>
            <person name="Momper L."/>
        </authorList>
    </citation>
    <scope>NUCLEOTIDE SEQUENCE [LARGE SCALE GENOMIC DNA]</scope>
    <source>
        <strain evidence="5">ULC18</strain>
    </source>
</reference>
<name>A0A2T1EIR9_9CYAN</name>
<dbReference type="EMBL" id="PVWK01000026">
    <property type="protein sequence ID" value="PSB32646.1"/>
    <property type="molecule type" value="Genomic_DNA"/>
</dbReference>
<dbReference type="InterPro" id="IPR011990">
    <property type="entry name" value="TPR-like_helical_dom_sf"/>
</dbReference>
<evidence type="ECO:0000256" key="2">
    <source>
        <dbReference type="ARBA" id="ARBA00022729"/>
    </source>
</evidence>
<dbReference type="PANTHER" id="PTHR37423">
    <property type="entry name" value="SOLUBLE LYTIC MUREIN TRANSGLYCOSYLASE-RELATED"/>
    <property type="match status" value="1"/>
</dbReference>
<dbReference type="GO" id="GO:0000270">
    <property type="term" value="P:peptidoglycan metabolic process"/>
    <property type="evidence" value="ECO:0007669"/>
    <property type="project" value="InterPro"/>
</dbReference>
<dbReference type="OrthoDB" id="9815002at2"/>
<keyword evidence="5" id="KW-1185">Reference proteome</keyword>
<dbReference type="SUPFAM" id="SSF48435">
    <property type="entry name" value="Bacterial muramidases"/>
    <property type="match status" value="1"/>
</dbReference>
<reference evidence="4 5" key="2">
    <citation type="submission" date="2018-03" db="EMBL/GenBank/DDBJ databases">
        <title>The ancient ancestry and fast evolution of plastids.</title>
        <authorList>
            <person name="Moore K.R."/>
            <person name="Magnabosco C."/>
            <person name="Momper L."/>
            <person name="Gold D.A."/>
            <person name="Bosak T."/>
            <person name="Fournier G.P."/>
        </authorList>
    </citation>
    <scope>NUCLEOTIDE SEQUENCE [LARGE SCALE GENOMIC DNA]</scope>
    <source>
        <strain evidence="4 5">ULC18</strain>
    </source>
</reference>
<dbReference type="InterPro" id="IPR008258">
    <property type="entry name" value="Transglycosylase_SLT_dom_1"/>
</dbReference>
<dbReference type="InterPro" id="IPR008939">
    <property type="entry name" value="Lytic_TGlycosylase_superhlx_U"/>
</dbReference>
<dbReference type="Pfam" id="PF13174">
    <property type="entry name" value="TPR_6"/>
    <property type="match status" value="2"/>
</dbReference>
<dbReference type="SUPFAM" id="SSF53955">
    <property type="entry name" value="Lysozyme-like"/>
    <property type="match status" value="1"/>
</dbReference>
<gene>
    <name evidence="4" type="ORF">C7B82_05195</name>
</gene>
<protein>
    <submittedName>
        <fullName evidence="4">Tail length tape measure protein</fullName>
    </submittedName>
</protein>
<dbReference type="InterPro" id="IPR019734">
    <property type="entry name" value="TPR_rpt"/>
</dbReference>
<dbReference type="PROSITE" id="PS00922">
    <property type="entry name" value="TRANSGLYCOSYLASE"/>
    <property type="match status" value="1"/>
</dbReference>
<evidence type="ECO:0000259" key="3">
    <source>
        <dbReference type="Pfam" id="PF01464"/>
    </source>
</evidence>
<dbReference type="Gene3D" id="1.10.530.10">
    <property type="match status" value="1"/>
</dbReference>